<gene>
    <name evidence="1" type="ORF">C4B63_34g370</name>
</gene>
<dbReference type="VEuPathDB" id="TriTrypDB:C3747_32g276"/>
<evidence type="ECO:0000313" key="1">
    <source>
        <dbReference type="EMBL" id="PWU92877.1"/>
    </source>
</evidence>
<accession>A0A2V2V8P5</accession>
<dbReference type="VEuPathDB" id="TriTrypDB:TcBrA4_0115810"/>
<reference evidence="1 2" key="1">
    <citation type="journal article" date="2018" name="Microb. Genom.">
        <title>Expanding an expanded genome: long-read sequencing of Trypanosoma cruzi.</title>
        <authorList>
            <person name="Berna L."/>
            <person name="Rodriguez M."/>
            <person name="Chiribao M.L."/>
            <person name="Parodi-Talice A."/>
            <person name="Pita S."/>
            <person name="Rijo G."/>
            <person name="Alvarez-Valin F."/>
            <person name="Robello C."/>
        </authorList>
    </citation>
    <scope>NUCLEOTIDE SEQUENCE [LARGE SCALE GENOMIC DNA]</scope>
    <source>
        <strain evidence="1 2">Dm28c</strain>
    </source>
</reference>
<dbReference type="VEuPathDB" id="TriTrypDB:BCY84_16741"/>
<dbReference type="AlphaFoldDB" id="A0A2V2V8P5"/>
<name>A0A2V2V8P5_TRYCR</name>
<dbReference type="VEuPathDB" id="TriTrypDB:TCSYLVIO_002240"/>
<dbReference type="VEuPathDB" id="TriTrypDB:Tc_MARK_3920"/>
<evidence type="ECO:0000313" key="2">
    <source>
        <dbReference type="Proteomes" id="UP000246121"/>
    </source>
</evidence>
<dbReference type="Proteomes" id="UP000246121">
    <property type="component" value="Unassembled WGS sequence"/>
</dbReference>
<dbReference type="EMBL" id="PRFA01000034">
    <property type="protein sequence ID" value="PWU92877.1"/>
    <property type="molecule type" value="Genomic_DNA"/>
</dbReference>
<dbReference type="VEuPathDB" id="TriTrypDB:C4B63_34g370"/>
<proteinExistence type="predicted"/>
<dbReference type="VEuPathDB" id="TriTrypDB:TcG_03050"/>
<dbReference type="VEuPathDB" id="TriTrypDB:TcCLB.509395.80"/>
<dbReference type="VEuPathDB" id="TriTrypDB:TCDM_09146"/>
<dbReference type="PANTHER" id="PTHR37332">
    <property type="entry name" value="EXPRESSED PROTEIN"/>
    <property type="match status" value="1"/>
</dbReference>
<dbReference type="PANTHER" id="PTHR37332:SF1">
    <property type="entry name" value="ELMO DOMAIN-CONTAINING PROTEIN"/>
    <property type="match status" value="1"/>
</dbReference>
<dbReference type="VEuPathDB" id="TriTrypDB:TcCLB.503653.90"/>
<dbReference type="VEuPathDB" id="TriTrypDB:TcCL_NonESM07156"/>
<sequence length="392" mass="43300">MPKAFKVRNEASRIAIVEFLVDKRVRFLEYLCSLHQDEVLWMGTVRLTRSDVVRSFRGSGNSHGEWGGTTEYRLRSTESIDMQTSFASGNEHTEDVVVSVGPVAGVPYTVPASWLATRMPCYVCLAMSLADILHIPLSVFDFVDCVYAMLLEMDVRFASGATAKALAQRNLRSHRQQHHFQQHTAFSTESMSFFGGEHSNSTGNTNSGGVMMGAVGGGFFTMGATDVETSVKYLYLNLEHRAYMTPAEVRYEEVIIPLCSLLKLTYRRLGDYDVERNEESVKRILSIDRRLQHMFFSAISKELGKIARGKLLQQTLLLSTSGLFAGLGGSTHDNTTCLLRGLLGLSAGAVVPAMAAARSSTTSGSVKRGMPDMFLVDSEEELEEEEGEDDEV</sequence>
<protein>
    <submittedName>
        <fullName evidence="1">Uncharacterized protein</fullName>
    </submittedName>
</protein>
<organism evidence="1 2">
    <name type="scientific">Trypanosoma cruzi</name>
    <dbReference type="NCBI Taxonomy" id="5693"/>
    <lineage>
        <taxon>Eukaryota</taxon>
        <taxon>Discoba</taxon>
        <taxon>Euglenozoa</taxon>
        <taxon>Kinetoplastea</taxon>
        <taxon>Metakinetoplastina</taxon>
        <taxon>Trypanosomatida</taxon>
        <taxon>Trypanosomatidae</taxon>
        <taxon>Trypanosoma</taxon>
        <taxon>Schizotrypanum</taxon>
    </lineage>
</organism>
<dbReference type="VEuPathDB" id="TriTrypDB:ECC02_009519"/>
<comment type="caution">
    <text evidence="1">The sequence shown here is derived from an EMBL/GenBank/DDBJ whole genome shotgun (WGS) entry which is preliminary data.</text>
</comment>